<accession>A0A9D4BAH8</accession>
<dbReference type="AlphaFoldDB" id="A0A9D4BAH8"/>
<sequence>MSVIDKLDNNATRNVRNISTMGYRKSPAQPPGCTDPQHSNNPTLSIPSTLYKSNCSFLTENLMKATTIVLSTSSKSKSKPSSPSDTYTTKTNSFSPTLGRSRSASRYPSEIRRKLHPLPTIVSSHSDEESVNYIIPCPSVRPRRSTSAPRSPAPHRPAPPIPLDCNNSNHVIANAEPSDHPEALPPTRKQGTQRYRRNAWKYSVIELYHLLKHCNLHDIANICNEHLFDGQFFANLDVQELLQDQPFSASNIQILKIKRLQDGWLRVLKLYSRYTDSVRKATCYELSSNVVNGLDRG</sequence>
<feature type="region of interest" description="Disordered" evidence="1">
    <location>
        <begin position="15"/>
        <end position="46"/>
    </location>
</feature>
<organism evidence="2 3">
    <name type="scientific">Dreissena polymorpha</name>
    <name type="common">Zebra mussel</name>
    <name type="synonym">Mytilus polymorpha</name>
    <dbReference type="NCBI Taxonomy" id="45954"/>
    <lineage>
        <taxon>Eukaryota</taxon>
        <taxon>Metazoa</taxon>
        <taxon>Spiralia</taxon>
        <taxon>Lophotrochozoa</taxon>
        <taxon>Mollusca</taxon>
        <taxon>Bivalvia</taxon>
        <taxon>Autobranchia</taxon>
        <taxon>Heteroconchia</taxon>
        <taxon>Euheterodonta</taxon>
        <taxon>Imparidentia</taxon>
        <taxon>Neoheterodontei</taxon>
        <taxon>Myida</taxon>
        <taxon>Dreissenoidea</taxon>
        <taxon>Dreissenidae</taxon>
        <taxon>Dreissena</taxon>
    </lineage>
</organism>
<feature type="region of interest" description="Disordered" evidence="1">
    <location>
        <begin position="137"/>
        <end position="163"/>
    </location>
</feature>
<evidence type="ECO:0000256" key="1">
    <source>
        <dbReference type="SAM" id="MobiDB-lite"/>
    </source>
</evidence>
<feature type="compositionally biased region" description="Low complexity" evidence="1">
    <location>
        <begin position="71"/>
        <end position="91"/>
    </location>
</feature>
<feature type="compositionally biased region" description="Polar residues" evidence="1">
    <location>
        <begin position="36"/>
        <end position="46"/>
    </location>
</feature>
<proteinExistence type="predicted"/>
<evidence type="ECO:0000313" key="2">
    <source>
        <dbReference type="EMBL" id="KAH3695361.1"/>
    </source>
</evidence>
<feature type="compositionally biased region" description="Pro residues" evidence="1">
    <location>
        <begin position="151"/>
        <end position="162"/>
    </location>
</feature>
<reference evidence="2" key="2">
    <citation type="submission" date="2020-11" db="EMBL/GenBank/DDBJ databases">
        <authorList>
            <person name="McCartney M.A."/>
            <person name="Auch B."/>
            <person name="Kono T."/>
            <person name="Mallez S."/>
            <person name="Becker A."/>
            <person name="Gohl D.M."/>
            <person name="Silverstein K.A.T."/>
            <person name="Koren S."/>
            <person name="Bechman K.B."/>
            <person name="Herman A."/>
            <person name="Abrahante J.E."/>
            <person name="Garbe J."/>
        </authorList>
    </citation>
    <scope>NUCLEOTIDE SEQUENCE</scope>
    <source>
        <strain evidence="2">Duluth1</strain>
        <tissue evidence="2">Whole animal</tissue>
    </source>
</reference>
<gene>
    <name evidence="2" type="ORF">DPMN_082818</name>
</gene>
<keyword evidence="3" id="KW-1185">Reference proteome</keyword>
<dbReference type="EMBL" id="JAIWYP010000016">
    <property type="protein sequence ID" value="KAH3695361.1"/>
    <property type="molecule type" value="Genomic_DNA"/>
</dbReference>
<feature type="region of interest" description="Disordered" evidence="1">
    <location>
        <begin position="70"/>
        <end position="112"/>
    </location>
</feature>
<feature type="compositionally biased region" description="Polar residues" evidence="1">
    <location>
        <begin position="92"/>
        <end position="106"/>
    </location>
</feature>
<evidence type="ECO:0000313" key="3">
    <source>
        <dbReference type="Proteomes" id="UP000828390"/>
    </source>
</evidence>
<dbReference type="Proteomes" id="UP000828390">
    <property type="component" value="Unassembled WGS sequence"/>
</dbReference>
<protein>
    <submittedName>
        <fullName evidence="2">Uncharacterized protein</fullName>
    </submittedName>
</protein>
<comment type="caution">
    <text evidence="2">The sequence shown here is derived from an EMBL/GenBank/DDBJ whole genome shotgun (WGS) entry which is preliminary data.</text>
</comment>
<reference evidence="2" key="1">
    <citation type="journal article" date="2019" name="bioRxiv">
        <title>The Genome of the Zebra Mussel, Dreissena polymorpha: A Resource for Invasive Species Research.</title>
        <authorList>
            <person name="McCartney M.A."/>
            <person name="Auch B."/>
            <person name="Kono T."/>
            <person name="Mallez S."/>
            <person name="Zhang Y."/>
            <person name="Obille A."/>
            <person name="Becker A."/>
            <person name="Abrahante J.E."/>
            <person name="Garbe J."/>
            <person name="Badalamenti J.P."/>
            <person name="Herman A."/>
            <person name="Mangelson H."/>
            <person name="Liachko I."/>
            <person name="Sullivan S."/>
            <person name="Sone E.D."/>
            <person name="Koren S."/>
            <person name="Silverstein K.A.T."/>
            <person name="Beckman K.B."/>
            <person name="Gohl D.M."/>
        </authorList>
    </citation>
    <scope>NUCLEOTIDE SEQUENCE</scope>
    <source>
        <strain evidence="2">Duluth1</strain>
        <tissue evidence="2">Whole animal</tissue>
    </source>
</reference>
<name>A0A9D4BAH8_DREPO</name>